<dbReference type="PANTHER" id="PTHR28047:SF5">
    <property type="entry name" value="PROTEIN DCG1"/>
    <property type="match status" value="1"/>
</dbReference>
<gene>
    <name evidence="2" type="ORF">HEQ75_22525</name>
</gene>
<name>A0ABX1EFI1_9PROT</name>
<dbReference type="SUPFAM" id="SSF53681">
    <property type="entry name" value="Aspartate/glutamate racemase"/>
    <property type="match status" value="1"/>
</dbReference>
<protein>
    <submittedName>
        <fullName evidence="2">Asp/Glu racemase</fullName>
    </submittedName>
</protein>
<dbReference type="Pfam" id="PF01177">
    <property type="entry name" value="Asp_Glu_race"/>
    <property type="match status" value="1"/>
</dbReference>
<comment type="caution">
    <text evidence="2">The sequence shown here is derived from an EMBL/GenBank/DDBJ whole genome shotgun (WGS) entry which is preliminary data.</text>
</comment>
<evidence type="ECO:0000313" key="3">
    <source>
        <dbReference type="Proteomes" id="UP000787635"/>
    </source>
</evidence>
<dbReference type="InterPro" id="IPR053714">
    <property type="entry name" value="Iso_Racemase_Enz_sf"/>
</dbReference>
<evidence type="ECO:0000256" key="1">
    <source>
        <dbReference type="ARBA" id="ARBA00038414"/>
    </source>
</evidence>
<dbReference type="EMBL" id="JAAVNE010000050">
    <property type="protein sequence ID" value="NKC33655.1"/>
    <property type="molecule type" value="Genomic_DNA"/>
</dbReference>
<sequence>MTDRILVINPNSSRSCTAGIAAALAGFQAPGLPRVEVVRLDSGPPAIITWRDWFGVAEPLCRTVEREEAAAYVIACVSDPGVDAVRISTRAPVFGVLRSAVAATIARADRFGIIAFGDPSLPRQRRALQAMGVEDRLLGHIPLNLPMEVLTDAEAPRAALVDAGRRIAAMGAEAVILGCAGMAAHRAAVEQACGIPVIEPCQAAVALALQAVLAAREASRQPLAQAAE</sequence>
<organism evidence="2 3">
    <name type="scientific">Falsiroseomonas selenitidurans</name>
    <dbReference type="NCBI Taxonomy" id="2716335"/>
    <lineage>
        <taxon>Bacteria</taxon>
        <taxon>Pseudomonadati</taxon>
        <taxon>Pseudomonadota</taxon>
        <taxon>Alphaproteobacteria</taxon>
        <taxon>Acetobacterales</taxon>
        <taxon>Roseomonadaceae</taxon>
        <taxon>Falsiroseomonas</taxon>
    </lineage>
</organism>
<dbReference type="InterPro" id="IPR001920">
    <property type="entry name" value="Asp/Glu_race"/>
</dbReference>
<proteinExistence type="inferred from homology"/>
<dbReference type="RefSeq" id="WP_168034376.1">
    <property type="nucleotide sequence ID" value="NZ_JAAVNE010000050.1"/>
</dbReference>
<dbReference type="InterPro" id="IPR052186">
    <property type="entry name" value="Hydantoin_racemase-like"/>
</dbReference>
<dbReference type="Gene3D" id="3.40.50.12500">
    <property type="match status" value="1"/>
</dbReference>
<keyword evidence="3" id="KW-1185">Reference proteome</keyword>
<comment type="similarity">
    <text evidence="1">Belongs to the HyuE racemase family.</text>
</comment>
<dbReference type="Proteomes" id="UP000787635">
    <property type="component" value="Unassembled WGS sequence"/>
</dbReference>
<accession>A0ABX1EFI1</accession>
<reference evidence="2 3" key="1">
    <citation type="submission" date="2020-03" db="EMBL/GenBank/DDBJ databases">
        <title>Roseomonas selenitidurans sp. nov. isolated from urban soil.</title>
        <authorList>
            <person name="Liu H."/>
        </authorList>
    </citation>
    <scope>NUCLEOTIDE SEQUENCE [LARGE SCALE GENOMIC DNA]</scope>
    <source>
        <strain evidence="2 3">BU-1</strain>
    </source>
</reference>
<dbReference type="InterPro" id="IPR015942">
    <property type="entry name" value="Asp/Glu/hydantoin_racemase"/>
</dbReference>
<dbReference type="PANTHER" id="PTHR28047">
    <property type="entry name" value="PROTEIN DCG1"/>
    <property type="match status" value="1"/>
</dbReference>
<evidence type="ECO:0000313" key="2">
    <source>
        <dbReference type="EMBL" id="NKC33655.1"/>
    </source>
</evidence>